<dbReference type="Gene3D" id="2.10.25.10">
    <property type="entry name" value="Laminin"/>
    <property type="match status" value="1"/>
</dbReference>
<reference evidence="3" key="1">
    <citation type="journal article" date="2020" name="Ecol. Evol.">
        <title>Genome structure and content of the rice root-knot nematode (Meloidogyne graminicola).</title>
        <authorList>
            <person name="Phan N.T."/>
            <person name="Danchin E.G.J."/>
            <person name="Klopp C."/>
            <person name="Perfus-Barbeoch L."/>
            <person name="Kozlowski D.K."/>
            <person name="Koutsovoulos G.D."/>
            <person name="Lopez-Roques C."/>
            <person name="Bouchez O."/>
            <person name="Zahm M."/>
            <person name="Besnard G."/>
            <person name="Bellafiore S."/>
        </authorList>
    </citation>
    <scope>NUCLEOTIDE SEQUENCE</scope>
    <source>
        <strain evidence="3">VN-18</strain>
    </source>
</reference>
<gene>
    <name evidence="3" type="ORF">Mgra_00009114</name>
</gene>
<keyword evidence="2" id="KW-0732">Signal</keyword>
<keyword evidence="1" id="KW-0646">Protease inhibitor</keyword>
<feature type="non-terminal residue" evidence="3">
    <location>
        <position position="1"/>
    </location>
</feature>
<dbReference type="OrthoDB" id="6236007at2759"/>
<sequence>MYLKIMIIFLILEINILFIDTNKCGENEEPIRCGCEGTCENPIPKCLPTCIINFSKAPRCICKKGNVRNKINKCIEEN</sequence>
<dbReference type="GO" id="GO:0004867">
    <property type="term" value="F:serine-type endopeptidase inhibitor activity"/>
    <property type="evidence" value="ECO:0007669"/>
    <property type="project" value="UniProtKB-KW"/>
</dbReference>
<feature type="chain" id="PRO_5035745072" description="TIL domain-containing protein" evidence="2">
    <location>
        <begin position="22"/>
        <end position="78"/>
    </location>
</feature>
<dbReference type="InterPro" id="IPR036084">
    <property type="entry name" value="Ser_inhib-like_sf"/>
</dbReference>
<evidence type="ECO:0000313" key="4">
    <source>
        <dbReference type="Proteomes" id="UP000605970"/>
    </source>
</evidence>
<evidence type="ECO:0000256" key="2">
    <source>
        <dbReference type="SAM" id="SignalP"/>
    </source>
</evidence>
<keyword evidence="1" id="KW-0722">Serine protease inhibitor</keyword>
<dbReference type="AlphaFoldDB" id="A0A8S9ZDV1"/>
<evidence type="ECO:0008006" key="5">
    <source>
        <dbReference type="Google" id="ProtNLM"/>
    </source>
</evidence>
<accession>A0A8S9ZDV1</accession>
<protein>
    <recommendedName>
        <fullName evidence="5">TIL domain-containing protein</fullName>
    </recommendedName>
</protein>
<keyword evidence="4" id="KW-1185">Reference proteome</keyword>
<evidence type="ECO:0000313" key="3">
    <source>
        <dbReference type="EMBL" id="KAF7629886.1"/>
    </source>
</evidence>
<dbReference type="EMBL" id="JABEBT010000138">
    <property type="protein sequence ID" value="KAF7629886.1"/>
    <property type="molecule type" value="Genomic_DNA"/>
</dbReference>
<proteinExistence type="predicted"/>
<name>A0A8S9ZDV1_9BILA</name>
<dbReference type="Proteomes" id="UP000605970">
    <property type="component" value="Unassembled WGS sequence"/>
</dbReference>
<comment type="caution">
    <text evidence="3">The sequence shown here is derived from an EMBL/GenBank/DDBJ whole genome shotgun (WGS) entry which is preliminary data.</text>
</comment>
<feature type="signal peptide" evidence="2">
    <location>
        <begin position="1"/>
        <end position="21"/>
    </location>
</feature>
<dbReference type="SUPFAM" id="SSF57567">
    <property type="entry name" value="Serine protease inhibitors"/>
    <property type="match status" value="1"/>
</dbReference>
<dbReference type="CDD" id="cd19941">
    <property type="entry name" value="TIL"/>
    <property type="match status" value="1"/>
</dbReference>
<evidence type="ECO:0000256" key="1">
    <source>
        <dbReference type="ARBA" id="ARBA00022900"/>
    </source>
</evidence>
<organism evidence="3 4">
    <name type="scientific">Meloidogyne graminicola</name>
    <dbReference type="NCBI Taxonomy" id="189291"/>
    <lineage>
        <taxon>Eukaryota</taxon>
        <taxon>Metazoa</taxon>
        <taxon>Ecdysozoa</taxon>
        <taxon>Nematoda</taxon>
        <taxon>Chromadorea</taxon>
        <taxon>Rhabditida</taxon>
        <taxon>Tylenchina</taxon>
        <taxon>Tylenchomorpha</taxon>
        <taxon>Tylenchoidea</taxon>
        <taxon>Meloidogynidae</taxon>
        <taxon>Meloidogyninae</taxon>
        <taxon>Meloidogyne</taxon>
    </lineage>
</organism>